<dbReference type="InterPro" id="IPR013328">
    <property type="entry name" value="6PGD_dom2"/>
</dbReference>
<dbReference type="EMBL" id="PJNE01000001">
    <property type="protein sequence ID" value="PKW27805.1"/>
    <property type="molecule type" value="Genomic_DNA"/>
</dbReference>
<feature type="binding site" description="in other chain" evidence="9">
    <location>
        <begin position="203"/>
        <end position="204"/>
    </location>
    <ligand>
        <name>substrate</name>
        <note>ligand shared between dimeric partners</note>
    </ligand>
</feature>
<proteinExistence type="inferred from homology"/>
<dbReference type="PIRSF" id="PIRSF000109">
    <property type="entry name" value="6PGD"/>
    <property type="match status" value="1"/>
</dbReference>
<dbReference type="EC" id="1.1.1.44" evidence="7 11"/>
<dbReference type="Proteomes" id="UP000233781">
    <property type="component" value="Unassembled WGS sequence"/>
</dbReference>
<feature type="binding site" evidence="9">
    <location>
        <position position="468"/>
    </location>
    <ligand>
        <name>substrate</name>
        <note>ligand shared between dimeric partners</note>
    </ligand>
</feature>
<evidence type="ECO:0000256" key="6">
    <source>
        <dbReference type="ARBA" id="ARBA00023126"/>
    </source>
</evidence>
<dbReference type="UniPathway" id="UPA00115">
    <property type="reaction ID" value="UER00410"/>
</dbReference>
<feature type="binding site" description="in other chain" evidence="9">
    <location>
        <position position="208"/>
    </location>
    <ligand>
        <name>substrate</name>
        <note>ligand shared between dimeric partners</note>
    </ligand>
</feature>
<evidence type="ECO:0000313" key="14">
    <source>
        <dbReference type="Proteomes" id="UP000233781"/>
    </source>
</evidence>
<evidence type="ECO:0000256" key="4">
    <source>
        <dbReference type="ARBA" id="ARBA00023002"/>
    </source>
</evidence>
<feature type="binding site" description="in other chain" evidence="9">
    <location>
        <begin position="146"/>
        <end position="148"/>
    </location>
    <ligand>
        <name>substrate</name>
        <note>ligand shared between dimeric partners</note>
    </ligand>
</feature>
<feature type="active site" description="Proton acceptor" evidence="8">
    <location>
        <position position="200"/>
    </location>
</feature>
<dbReference type="Gene3D" id="1.10.1040.10">
    <property type="entry name" value="N-(1-d-carboxylethyl)-l-norvaline Dehydrogenase, domain 2"/>
    <property type="match status" value="1"/>
</dbReference>
<dbReference type="GO" id="GO:0004616">
    <property type="term" value="F:phosphogluconate dehydrogenase (decarboxylating) activity"/>
    <property type="evidence" value="ECO:0007669"/>
    <property type="project" value="UniProtKB-EC"/>
</dbReference>
<dbReference type="AlphaFoldDB" id="A0A2N3YLR6"/>
<dbReference type="PROSITE" id="PS00461">
    <property type="entry name" value="6PGD"/>
    <property type="match status" value="1"/>
</dbReference>
<dbReference type="PRINTS" id="PR00076">
    <property type="entry name" value="6PGDHDRGNASE"/>
</dbReference>
<comment type="caution">
    <text evidence="13">The sequence shown here is derived from an EMBL/GenBank/DDBJ whole genome shotgun (WGS) entry which is preliminary data.</text>
</comment>
<feature type="binding site" evidence="10">
    <location>
        <begin position="92"/>
        <end position="94"/>
    </location>
    <ligand>
        <name>NADP(+)</name>
        <dbReference type="ChEBI" id="CHEBI:58349"/>
    </ligand>
</feature>
<dbReference type="RefSeq" id="WP_281256269.1">
    <property type="nucleotide sequence ID" value="NZ_PJNE01000001.1"/>
</dbReference>
<dbReference type="GO" id="GO:0050661">
    <property type="term" value="F:NADP binding"/>
    <property type="evidence" value="ECO:0007669"/>
    <property type="project" value="InterPro"/>
</dbReference>
<feature type="active site" description="Proton donor" evidence="8">
    <location>
        <position position="207"/>
    </location>
</feature>
<dbReference type="FunFam" id="1.10.1040.10:FF:000032">
    <property type="entry name" value="6-phosphogluconate dehydrogenase, decarboxylating"/>
    <property type="match status" value="1"/>
</dbReference>
<dbReference type="NCBIfam" id="TIGR00873">
    <property type="entry name" value="gnd"/>
    <property type="match status" value="1"/>
</dbReference>
<evidence type="ECO:0000256" key="9">
    <source>
        <dbReference type="PIRSR" id="PIRSR000109-2"/>
    </source>
</evidence>
<evidence type="ECO:0000256" key="8">
    <source>
        <dbReference type="PIRSR" id="PIRSR000109-1"/>
    </source>
</evidence>
<evidence type="ECO:0000259" key="12">
    <source>
        <dbReference type="SMART" id="SM01350"/>
    </source>
</evidence>
<comment type="similarity">
    <text evidence="1 7 11">Belongs to the 6-phosphogluconate dehydrogenase family.</text>
</comment>
<dbReference type="Pfam" id="PF00393">
    <property type="entry name" value="6PGD"/>
    <property type="match status" value="1"/>
</dbReference>
<keyword evidence="4 7" id="KW-0560">Oxidoreductase</keyword>
<reference evidence="13 14" key="1">
    <citation type="submission" date="2017-12" db="EMBL/GenBank/DDBJ databases">
        <title>Sequencing the genomes of 1000 Actinobacteria strains.</title>
        <authorList>
            <person name="Klenk H.-P."/>
        </authorList>
    </citation>
    <scope>NUCLEOTIDE SEQUENCE [LARGE SCALE GENOMIC DNA]</scope>
    <source>
        <strain evidence="13 14">DSM 12806</strain>
    </source>
</reference>
<protein>
    <recommendedName>
        <fullName evidence="7 11">6-phosphogluconate dehydrogenase, decarboxylating</fullName>
        <ecNumber evidence="7 11">1.1.1.44</ecNumber>
    </recommendedName>
</protein>
<dbReference type="Pfam" id="PF03446">
    <property type="entry name" value="NAD_binding_2"/>
    <property type="match status" value="1"/>
</dbReference>
<comment type="pathway">
    <text evidence="7 11">Carbohydrate degradation; pentose phosphate pathway; D-ribulose 5-phosphate from D-glucose 6-phosphate (oxidative stage): step 3/3.</text>
</comment>
<dbReference type="PANTHER" id="PTHR11811">
    <property type="entry name" value="6-PHOSPHOGLUCONATE DEHYDROGENASE"/>
    <property type="match status" value="1"/>
</dbReference>
<dbReference type="GO" id="GO:0006098">
    <property type="term" value="P:pentose-phosphate shunt"/>
    <property type="evidence" value="ECO:0007669"/>
    <property type="project" value="UniProtKB-UniPathway"/>
</dbReference>
<dbReference type="SUPFAM" id="SSF48179">
    <property type="entry name" value="6-phosphogluconate dehydrogenase C-terminal domain-like"/>
    <property type="match status" value="1"/>
</dbReference>
<keyword evidence="14" id="KW-1185">Reference proteome</keyword>
<keyword evidence="3 7" id="KW-0521">NADP</keyword>
<dbReference type="InterPro" id="IPR006113">
    <property type="entry name" value="6PGDH_Gnd/GntZ"/>
</dbReference>
<dbReference type="GO" id="GO:0019521">
    <property type="term" value="P:D-gluconate metabolic process"/>
    <property type="evidence" value="ECO:0007669"/>
    <property type="project" value="UniProtKB-KW"/>
</dbReference>
<feature type="binding site" evidence="10">
    <location>
        <begin position="50"/>
        <end position="52"/>
    </location>
    <ligand>
        <name>NADP(+)</name>
        <dbReference type="ChEBI" id="CHEBI:58349"/>
    </ligand>
</feature>
<evidence type="ECO:0000256" key="2">
    <source>
        <dbReference type="ARBA" id="ARBA00011738"/>
    </source>
</evidence>
<comment type="subunit">
    <text evidence="2 7">Homodimer.</text>
</comment>
<feature type="binding site" description="in other chain" evidence="9">
    <location>
        <position position="278"/>
    </location>
    <ligand>
        <name>substrate</name>
        <note>ligand shared between dimeric partners</note>
    </ligand>
</feature>
<feature type="domain" description="6-phosphogluconate dehydrogenase C-terminal" evidence="12">
    <location>
        <begin position="196"/>
        <end position="490"/>
    </location>
</feature>
<feature type="binding site" evidence="10">
    <location>
        <position position="120"/>
    </location>
    <ligand>
        <name>NADP(+)</name>
        <dbReference type="ChEBI" id="CHEBI:58349"/>
    </ligand>
</feature>
<feature type="binding site" description="in other chain" evidence="9">
    <location>
        <position position="305"/>
    </location>
    <ligand>
        <name>substrate</name>
        <note>ligand shared between dimeric partners</note>
    </ligand>
</feature>
<gene>
    <name evidence="13" type="ORF">ATL31_2656</name>
</gene>
<dbReference type="InterPro" id="IPR006184">
    <property type="entry name" value="6PGdom_BS"/>
</dbReference>
<organism evidence="13 14">
    <name type="scientific">Phycicoccus duodecadis</name>
    <dbReference type="NCBI Taxonomy" id="173053"/>
    <lineage>
        <taxon>Bacteria</taxon>
        <taxon>Bacillati</taxon>
        <taxon>Actinomycetota</taxon>
        <taxon>Actinomycetes</taxon>
        <taxon>Micrococcales</taxon>
        <taxon>Intrasporangiaceae</taxon>
        <taxon>Phycicoccus</taxon>
    </lineage>
</organism>
<keyword evidence="6 7" id="KW-0570">Pentose shunt</keyword>
<feature type="binding site" description="in other chain" evidence="9">
    <location>
        <position position="120"/>
    </location>
    <ligand>
        <name>substrate</name>
        <note>ligand shared between dimeric partners</note>
    </ligand>
</feature>
<dbReference type="Gene3D" id="3.40.50.720">
    <property type="entry name" value="NAD(P)-binding Rossmann-like Domain"/>
    <property type="match status" value="1"/>
</dbReference>
<name>A0A2N3YLR6_9MICO</name>
<sequence>MSASTPTTATPATDRHQQGTAQVAVTGLAVMGRNLARNLARNGFRVAVHNRTTSRAEALVEEFGHEGDFTLARTAEELVAALERPRRIIVMVKAGEATDAVLDELVPLLDEGDIVADAGNAHWRDTVRRHAALADKGIRFAGVGVSGGEVGALEGPSIMPGCDADTYGELGPFLEIISAHVDDEPCCTLIGPDGSGHFVKMVHNGIEYSDMQLIAETYDLLRGPLGLPVDAVADTFRAWNDTELESYLVQITAEVLAHTDADTGRPFVDVVRDAAEQKGTGRWTVQTALDLGVPVTGIAEATMARAVSGDTERRAAVREALEPVDDGDEGGSDAAAVDLSVDDLRAALYAAKVVSYAQGLDMVREGSRENDWDIDPADLSRIWRDGCIIRARLLGDITQAVEEHPDAPSLLATPTFAAAVADRLPALRRVVTAAVASGTPAPVFSAVLAYVDALRAERLPAALVQGLRDYFGAHTYERVDREGTFHTEWSKDRAEVEA</sequence>
<dbReference type="InterPro" id="IPR006115">
    <property type="entry name" value="6PGDH_NADP-bd"/>
</dbReference>
<comment type="catalytic activity">
    <reaction evidence="7 11">
        <text>6-phospho-D-gluconate + NADP(+) = D-ribulose 5-phosphate + CO2 + NADPH</text>
        <dbReference type="Rhea" id="RHEA:10116"/>
        <dbReference type="ChEBI" id="CHEBI:16526"/>
        <dbReference type="ChEBI" id="CHEBI:57783"/>
        <dbReference type="ChEBI" id="CHEBI:58121"/>
        <dbReference type="ChEBI" id="CHEBI:58349"/>
        <dbReference type="ChEBI" id="CHEBI:58759"/>
        <dbReference type="EC" id="1.1.1.44"/>
    </reaction>
</comment>
<feature type="binding site" evidence="9">
    <location>
        <position position="474"/>
    </location>
    <ligand>
        <name>substrate</name>
        <note>ligand shared between dimeric partners</note>
    </ligand>
</feature>
<keyword evidence="5 11" id="KW-0311">Gluconate utilization</keyword>
<evidence type="ECO:0000256" key="1">
    <source>
        <dbReference type="ARBA" id="ARBA00008419"/>
    </source>
</evidence>
<evidence type="ECO:0000256" key="11">
    <source>
        <dbReference type="RuleBase" id="RU000485"/>
    </source>
</evidence>
<dbReference type="InterPro" id="IPR036291">
    <property type="entry name" value="NAD(P)-bd_dom_sf"/>
</dbReference>
<feature type="binding site" evidence="10">
    <location>
        <begin position="27"/>
        <end position="32"/>
    </location>
    <ligand>
        <name>NADP(+)</name>
        <dbReference type="ChEBI" id="CHEBI:58349"/>
    </ligand>
</feature>
<dbReference type="SMART" id="SM01350">
    <property type="entry name" value="6PGD"/>
    <property type="match status" value="1"/>
</dbReference>
<accession>A0A2N3YLR6</accession>
<dbReference type="InterPro" id="IPR006183">
    <property type="entry name" value="Pgluconate_DH"/>
</dbReference>
<evidence type="ECO:0000256" key="3">
    <source>
        <dbReference type="ARBA" id="ARBA00022857"/>
    </source>
</evidence>
<evidence type="ECO:0000313" key="13">
    <source>
        <dbReference type="EMBL" id="PKW27805.1"/>
    </source>
</evidence>
<dbReference type="InterPro" id="IPR008927">
    <property type="entry name" value="6-PGluconate_DH-like_C_sf"/>
</dbReference>
<dbReference type="NCBIfam" id="NF006765">
    <property type="entry name" value="PRK09287.1"/>
    <property type="match status" value="1"/>
</dbReference>
<evidence type="ECO:0000256" key="5">
    <source>
        <dbReference type="ARBA" id="ARBA00023064"/>
    </source>
</evidence>
<dbReference type="SUPFAM" id="SSF51735">
    <property type="entry name" value="NAD(P)-binding Rossmann-fold domains"/>
    <property type="match status" value="1"/>
</dbReference>
<dbReference type="InterPro" id="IPR006114">
    <property type="entry name" value="6PGDH_C"/>
</dbReference>
<comment type="function">
    <text evidence="7">Catalyzes the oxidative decarboxylation of 6-phosphogluconate to ribulose 5-phosphate and CO(2), with concomitant reduction of NADP to NADPH.</text>
</comment>
<evidence type="ECO:0000256" key="7">
    <source>
        <dbReference type="PIRNR" id="PIRNR000109"/>
    </source>
</evidence>
<dbReference type="Gene3D" id="1.20.5.320">
    <property type="entry name" value="6-Phosphogluconate Dehydrogenase, domain 3"/>
    <property type="match status" value="1"/>
</dbReference>
<evidence type="ECO:0000256" key="10">
    <source>
        <dbReference type="PIRSR" id="PIRSR000109-3"/>
    </source>
</evidence>